<keyword evidence="2 4" id="KW-0560">Oxidoreductase</keyword>
<dbReference type="PRINTS" id="PR00080">
    <property type="entry name" value="SDRFAMILY"/>
</dbReference>
<dbReference type="InterPro" id="IPR036291">
    <property type="entry name" value="NAD(P)-bd_dom_sf"/>
</dbReference>
<dbReference type="SMART" id="SM00822">
    <property type="entry name" value="PKS_KR"/>
    <property type="match status" value="1"/>
</dbReference>
<evidence type="ECO:0000256" key="1">
    <source>
        <dbReference type="ARBA" id="ARBA00006484"/>
    </source>
</evidence>
<dbReference type="EMBL" id="MDCJ01000007">
    <property type="protein sequence ID" value="ODS04331.1"/>
    <property type="molecule type" value="Genomic_DNA"/>
</dbReference>
<organism evidence="4 6">
    <name type="scientific">Vibrio scophthalmi</name>
    <dbReference type="NCBI Taxonomy" id="45658"/>
    <lineage>
        <taxon>Bacteria</taxon>
        <taxon>Pseudomonadati</taxon>
        <taxon>Pseudomonadota</taxon>
        <taxon>Gammaproteobacteria</taxon>
        <taxon>Vibrionales</taxon>
        <taxon>Vibrionaceae</taxon>
        <taxon>Vibrio</taxon>
    </lineage>
</organism>
<proteinExistence type="inferred from homology"/>
<evidence type="ECO:0000313" key="7">
    <source>
        <dbReference type="Proteomes" id="UP000095131"/>
    </source>
</evidence>
<dbReference type="OrthoDB" id="9804774at2"/>
<keyword evidence="6" id="KW-1185">Reference proteome</keyword>
<dbReference type="FunFam" id="3.40.50.720:FF:000173">
    <property type="entry name" value="3-oxoacyl-[acyl-carrier protein] reductase"/>
    <property type="match status" value="1"/>
</dbReference>
<accession>A0A1C7FDQ3</accession>
<evidence type="ECO:0000259" key="3">
    <source>
        <dbReference type="SMART" id="SM00822"/>
    </source>
</evidence>
<dbReference type="PROSITE" id="PS00061">
    <property type="entry name" value="ADH_SHORT"/>
    <property type="match status" value="1"/>
</dbReference>
<dbReference type="Pfam" id="PF13561">
    <property type="entry name" value="adh_short_C2"/>
    <property type="match status" value="1"/>
</dbReference>
<dbReference type="NCBIfam" id="NF009466">
    <property type="entry name" value="PRK12826.1-2"/>
    <property type="match status" value="1"/>
</dbReference>
<dbReference type="PANTHER" id="PTHR42760:SF83">
    <property type="entry name" value="(3R)-3-HYDROXYACYL-COA DEHYDROGENASE"/>
    <property type="match status" value="1"/>
</dbReference>
<reference evidence="4 6" key="1">
    <citation type="submission" date="2016-07" db="EMBL/GenBank/DDBJ databases">
        <title>Genome sequencing of Vibrio scophthalmi strain VS-05, an isolated from Paralichthys olivaceus.</title>
        <authorList>
            <person name="Han H.-J."/>
        </authorList>
    </citation>
    <scope>NUCLEOTIDE SEQUENCE [LARGE SCALE GENOMIC DNA]</scope>
    <source>
        <strain evidence="4 6">VS-05</strain>
    </source>
</reference>
<reference evidence="5 7" key="2">
    <citation type="submission" date="2016-08" db="EMBL/GenBank/DDBJ databases">
        <title>Genome sequencing of Vibrio scophthalmi strain FP3289, an isolated from Paralichthys olivaceus.</title>
        <authorList>
            <person name="Han H.-J."/>
        </authorList>
    </citation>
    <scope>NUCLEOTIDE SEQUENCE [LARGE SCALE GENOMIC DNA]</scope>
    <source>
        <strain evidence="5 7">FP3289</strain>
    </source>
</reference>
<dbReference type="AlphaFoldDB" id="A0A1C7FDQ3"/>
<dbReference type="GO" id="GO:0006633">
    <property type="term" value="P:fatty acid biosynthetic process"/>
    <property type="evidence" value="ECO:0007669"/>
    <property type="project" value="TreeGrafter"/>
</dbReference>
<feature type="domain" description="Ketoreductase" evidence="3">
    <location>
        <begin position="9"/>
        <end position="192"/>
    </location>
</feature>
<comment type="similarity">
    <text evidence="1">Belongs to the short-chain dehydrogenases/reductases (SDR) family.</text>
</comment>
<dbReference type="GeneID" id="96874536"/>
<evidence type="ECO:0000313" key="6">
    <source>
        <dbReference type="Proteomes" id="UP000092528"/>
    </source>
</evidence>
<evidence type="ECO:0000256" key="2">
    <source>
        <dbReference type="ARBA" id="ARBA00023002"/>
    </source>
</evidence>
<evidence type="ECO:0000313" key="5">
    <source>
        <dbReference type="EMBL" id="ODS04331.1"/>
    </source>
</evidence>
<dbReference type="RefSeq" id="WP_005594432.1">
    <property type="nucleotide sequence ID" value="NZ_CP016415.1"/>
</dbReference>
<name>A0A1C7FDQ3_9VIBR</name>
<dbReference type="PANTHER" id="PTHR42760">
    <property type="entry name" value="SHORT-CHAIN DEHYDROGENASES/REDUCTASES FAMILY MEMBER"/>
    <property type="match status" value="1"/>
</dbReference>
<dbReference type="PATRIC" id="fig|45658.7.peg.2957"/>
<dbReference type="InterPro" id="IPR057326">
    <property type="entry name" value="KR_dom"/>
</dbReference>
<dbReference type="Proteomes" id="UP000095131">
    <property type="component" value="Unassembled WGS sequence"/>
</dbReference>
<dbReference type="InterPro" id="IPR002347">
    <property type="entry name" value="SDR_fam"/>
</dbReference>
<dbReference type="Gene3D" id="3.40.50.720">
    <property type="entry name" value="NAD(P)-binding Rossmann-like Domain"/>
    <property type="match status" value="1"/>
</dbReference>
<sequence>MLGNSFNNKVCIVTGAAQGIGQAITQRFSDNGAMMVYALDLNHEALAHAWHDRENVTPIGINICDRSALKQLVDDIQQQYGHIDVLINNAGITQDALLEKMTEDQWDLVLAVNLKGVFNLTQVVAPIMMANNYGSIVTMSSVVGTDGNIGQSNYAATKGGVIAMTKGWAKEFSRHGEQVRANCVAPGFVETPMTANLPEKVLSMMREKTPLGRMASVDDIADGIEFLASDKSSFITGQVLKIDGGLVL</sequence>
<dbReference type="EMBL" id="CP016415">
    <property type="protein sequence ID" value="ANU38062.1"/>
    <property type="molecule type" value="Genomic_DNA"/>
</dbReference>
<gene>
    <name evidence="5" type="ORF">VSF3289_03462</name>
    <name evidence="4" type="ORF">VSVS05_03016</name>
</gene>
<dbReference type="STRING" id="45658.VSVS12_03551"/>
<evidence type="ECO:0000313" key="4">
    <source>
        <dbReference type="EMBL" id="ANU38062.1"/>
    </source>
</evidence>
<dbReference type="PRINTS" id="PR00081">
    <property type="entry name" value="GDHRDH"/>
</dbReference>
<dbReference type="GO" id="GO:0048038">
    <property type="term" value="F:quinone binding"/>
    <property type="evidence" value="ECO:0007669"/>
    <property type="project" value="TreeGrafter"/>
</dbReference>
<dbReference type="EC" id="1.1.1.100" evidence="4"/>
<dbReference type="InterPro" id="IPR020904">
    <property type="entry name" value="Sc_DH/Rdtase_CS"/>
</dbReference>
<protein>
    <submittedName>
        <fullName evidence="4">3-oxoacyl-[acyl-carrier-protein] reductase</fullName>
        <ecNumber evidence="4">1.1.1.100</ecNumber>
    </submittedName>
</protein>
<dbReference type="GO" id="GO:0004316">
    <property type="term" value="F:3-oxoacyl-[acyl-carrier-protein] reductase (NADPH) activity"/>
    <property type="evidence" value="ECO:0007669"/>
    <property type="project" value="UniProtKB-EC"/>
</dbReference>
<dbReference type="SUPFAM" id="SSF51735">
    <property type="entry name" value="NAD(P)-binding Rossmann-fold domains"/>
    <property type="match status" value="1"/>
</dbReference>
<dbReference type="Proteomes" id="UP000092528">
    <property type="component" value="Chromosome 2"/>
</dbReference>